<dbReference type="STRING" id="2316362.A0A4Q2DEZ4"/>
<comment type="caution">
    <text evidence="1">The sequence shown here is derived from an EMBL/GenBank/DDBJ whole genome shotgun (WGS) entry which is preliminary data.</text>
</comment>
<reference evidence="1 2" key="1">
    <citation type="submission" date="2019-01" db="EMBL/GenBank/DDBJ databases">
        <title>Draft genome sequence of Psathyrella aberdarensis IHI B618.</title>
        <authorList>
            <person name="Buettner E."/>
            <person name="Kellner H."/>
        </authorList>
    </citation>
    <scope>NUCLEOTIDE SEQUENCE [LARGE SCALE GENOMIC DNA]</scope>
    <source>
        <strain evidence="1 2">IHI B618</strain>
    </source>
</reference>
<dbReference type="SUPFAM" id="SSF52047">
    <property type="entry name" value="RNI-like"/>
    <property type="match status" value="1"/>
</dbReference>
<accession>A0A4Q2DEZ4</accession>
<dbReference type="InterPro" id="IPR032675">
    <property type="entry name" value="LRR_dom_sf"/>
</dbReference>
<sequence length="463" mass="52160">MNELVEPLTFASITINFGLRAAPYIEHQMSTLASGNSPATRWAKKVAILNLVVDTMHQGVLEKVLACQNRYLIPAIQALQNVQFAWVSCGATPRRPDVDSEILQALSQIPTLRNLSLSFPEYYSGQGTLPLDTFNLRVLKLNLPSGSIRTPMIQSIGPMVARSPALEELTLVETHTNQHGETNLDIFFEDPMHPPSFVASLTKLTLVNRSFTMSALSVPRLRSLVHLDMGTGNVDASFWRALAGIGVKIRYFAVYPLDAAVILYLASYEGLKELHIRGHHRPEAKDCPEEVFHTVLPRHRQSLQQLTFSSLDYRSWSITDNYLECVLGCSALRSLALLYHYPEDNREWPSLQVVPQERLSMDLSALFTRITERLGRLETLKLSPRRQPPQRNYGPHQARSYLDIMDRTFTKEICEAAVTCAHIPAFQLYFVTHGFGSPLSSPMVFDLDSRRFKPVDAKEEGEP</sequence>
<dbReference type="EMBL" id="SDEE01000372">
    <property type="protein sequence ID" value="RXW17105.1"/>
    <property type="molecule type" value="Genomic_DNA"/>
</dbReference>
<dbReference type="OrthoDB" id="3541472at2759"/>
<keyword evidence="2" id="KW-1185">Reference proteome</keyword>
<organism evidence="1 2">
    <name type="scientific">Candolleomyces aberdarensis</name>
    <dbReference type="NCBI Taxonomy" id="2316362"/>
    <lineage>
        <taxon>Eukaryota</taxon>
        <taxon>Fungi</taxon>
        <taxon>Dikarya</taxon>
        <taxon>Basidiomycota</taxon>
        <taxon>Agaricomycotina</taxon>
        <taxon>Agaricomycetes</taxon>
        <taxon>Agaricomycetidae</taxon>
        <taxon>Agaricales</taxon>
        <taxon>Agaricineae</taxon>
        <taxon>Psathyrellaceae</taxon>
        <taxon>Candolleomyces</taxon>
    </lineage>
</organism>
<evidence type="ECO:0000313" key="1">
    <source>
        <dbReference type="EMBL" id="RXW17105.1"/>
    </source>
</evidence>
<dbReference type="Proteomes" id="UP000290288">
    <property type="component" value="Unassembled WGS sequence"/>
</dbReference>
<protein>
    <recommendedName>
        <fullName evidence="3">F-box domain-containing protein</fullName>
    </recommendedName>
</protein>
<name>A0A4Q2DEZ4_9AGAR</name>
<dbReference type="AlphaFoldDB" id="A0A4Q2DEZ4"/>
<dbReference type="Gene3D" id="3.80.10.10">
    <property type="entry name" value="Ribonuclease Inhibitor"/>
    <property type="match status" value="1"/>
</dbReference>
<proteinExistence type="predicted"/>
<evidence type="ECO:0008006" key="3">
    <source>
        <dbReference type="Google" id="ProtNLM"/>
    </source>
</evidence>
<gene>
    <name evidence="1" type="ORF">EST38_g8755</name>
</gene>
<evidence type="ECO:0000313" key="2">
    <source>
        <dbReference type="Proteomes" id="UP000290288"/>
    </source>
</evidence>